<proteinExistence type="inferred from homology"/>
<dbReference type="PANTHER" id="PTHR12504:SF0">
    <property type="entry name" value="MITOCHONDRIAL IMPORT RECEPTOR SUBUNIT TOM22 HOMOLOG"/>
    <property type="match status" value="1"/>
</dbReference>
<name>A0A4T0CAK1_AURPU</name>
<comment type="similarity">
    <text evidence="2">Belongs to the Tom22 family.</text>
</comment>
<keyword evidence="10" id="KW-0472">Membrane</keyword>
<comment type="caution">
    <text evidence="13">The sequence shown here is derived from an EMBL/GenBank/DDBJ whole genome shotgun (WGS) entry which is preliminary data.</text>
</comment>
<evidence type="ECO:0000313" key="14">
    <source>
        <dbReference type="Proteomes" id="UP000304947"/>
    </source>
</evidence>
<evidence type="ECO:0000256" key="7">
    <source>
        <dbReference type="ARBA" id="ARBA00022989"/>
    </source>
</evidence>
<evidence type="ECO:0000313" key="13">
    <source>
        <dbReference type="EMBL" id="TIA44641.1"/>
    </source>
</evidence>
<evidence type="ECO:0000256" key="12">
    <source>
        <dbReference type="SAM" id="MobiDB-lite"/>
    </source>
</evidence>
<feature type="region of interest" description="Disordered" evidence="12">
    <location>
        <begin position="23"/>
        <end position="55"/>
    </location>
</feature>
<evidence type="ECO:0000256" key="6">
    <source>
        <dbReference type="ARBA" id="ARBA00022927"/>
    </source>
</evidence>
<keyword evidence="7" id="KW-1133">Transmembrane helix</keyword>
<keyword evidence="9" id="KW-0496">Mitochondrion</keyword>
<keyword evidence="6" id="KW-0653">Protein transport</keyword>
<dbReference type="GO" id="GO:0006886">
    <property type="term" value="P:intracellular protein transport"/>
    <property type="evidence" value="ECO:0007669"/>
    <property type="project" value="InterPro"/>
</dbReference>
<evidence type="ECO:0000256" key="4">
    <source>
        <dbReference type="ARBA" id="ARBA00022692"/>
    </source>
</evidence>
<feature type="compositionally biased region" description="Acidic residues" evidence="12">
    <location>
        <begin position="87"/>
        <end position="107"/>
    </location>
</feature>
<feature type="region of interest" description="Disordered" evidence="12">
    <location>
        <begin position="77"/>
        <end position="107"/>
    </location>
</feature>
<dbReference type="InterPro" id="IPR005683">
    <property type="entry name" value="Tom22"/>
</dbReference>
<dbReference type="Pfam" id="PF04281">
    <property type="entry name" value="Tom22"/>
    <property type="match status" value="1"/>
</dbReference>
<dbReference type="CDD" id="cd22884">
    <property type="entry name" value="TOM22"/>
    <property type="match status" value="1"/>
</dbReference>
<comment type="subcellular location">
    <subcellularLocation>
        <location evidence="1">Mitochondrion outer membrane</location>
        <topology evidence="1">Single-pass membrane protein</topology>
    </subcellularLocation>
</comment>
<evidence type="ECO:0000256" key="9">
    <source>
        <dbReference type="ARBA" id="ARBA00023128"/>
    </source>
</evidence>
<feature type="compositionally biased region" description="Basic and acidic residues" evidence="12">
    <location>
        <begin position="23"/>
        <end position="38"/>
    </location>
</feature>
<sequence>MLWCSDSTSESGRHVLEIPPDDARRLEILQRREREARRNSSQQTSPINYPPPSLLHHPLYTHPLAKMVKLEEVLDEEFNREQSGPQVEDEWDTSDESEASEDEEEYMPDETFADRLAALKDIVPPTYRKHLSNTVSTTSSWLSTTLNYGGKTLWVVSTSVLLLGVPWALAFAEEQQMAEMEREMKMQQSANELLTQQQQSQAKPAL</sequence>
<dbReference type="PANTHER" id="PTHR12504">
    <property type="entry name" value="MITOCHONDRIAL IMPORT RECEPTOR SUBUNIT TOM22"/>
    <property type="match status" value="1"/>
</dbReference>
<accession>A0A4T0CAK1</accession>
<protein>
    <recommendedName>
        <fullName evidence="15">Mitochondrial import translocase, subunit Tom22</fullName>
    </recommendedName>
</protein>
<dbReference type="GO" id="GO:0005741">
    <property type="term" value="C:mitochondrial outer membrane"/>
    <property type="evidence" value="ECO:0007669"/>
    <property type="project" value="UniProtKB-SubCell"/>
</dbReference>
<feature type="compositionally biased region" description="Polar residues" evidence="12">
    <location>
        <begin position="189"/>
        <end position="206"/>
    </location>
</feature>
<dbReference type="AlphaFoldDB" id="A0A4T0CAK1"/>
<reference evidence="13 14" key="1">
    <citation type="submission" date="2018-10" db="EMBL/GenBank/DDBJ databases">
        <title>Fifty Aureobasidium pullulans genomes reveal a recombining polyextremotolerant generalist.</title>
        <authorList>
            <person name="Gostincar C."/>
            <person name="Turk M."/>
            <person name="Zajc J."/>
            <person name="Gunde-Cimerman N."/>
        </authorList>
    </citation>
    <scope>NUCLEOTIDE SEQUENCE [LARGE SCALE GENOMIC DNA]</scope>
    <source>
        <strain evidence="13 14">EXF-3380</strain>
    </source>
</reference>
<evidence type="ECO:0000256" key="1">
    <source>
        <dbReference type="ARBA" id="ARBA00004572"/>
    </source>
</evidence>
<keyword evidence="8" id="KW-0811">Translocation</keyword>
<evidence type="ECO:0000256" key="10">
    <source>
        <dbReference type="ARBA" id="ARBA00023136"/>
    </source>
</evidence>
<evidence type="ECO:0000256" key="11">
    <source>
        <dbReference type="ARBA" id="ARBA00023170"/>
    </source>
</evidence>
<organism evidence="13 14">
    <name type="scientific">Aureobasidium pullulans</name>
    <name type="common">Black yeast</name>
    <name type="synonym">Pullularia pullulans</name>
    <dbReference type="NCBI Taxonomy" id="5580"/>
    <lineage>
        <taxon>Eukaryota</taxon>
        <taxon>Fungi</taxon>
        <taxon>Dikarya</taxon>
        <taxon>Ascomycota</taxon>
        <taxon>Pezizomycotina</taxon>
        <taxon>Dothideomycetes</taxon>
        <taxon>Dothideomycetidae</taxon>
        <taxon>Dothideales</taxon>
        <taxon>Saccotheciaceae</taxon>
        <taxon>Aureobasidium</taxon>
    </lineage>
</organism>
<evidence type="ECO:0000256" key="2">
    <source>
        <dbReference type="ARBA" id="ARBA00009874"/>
    </source>
</evidence>
<dbReference type="EMBL" id="QZBU01002019">
    <property type="protein sequence ID" value="TIA44641.1"/>
    <property type="molecule type" value="Genomic_DNA"/>
</dbReference>
<feature type="region of interest" description="Disordered" evidence="12">
    <location>
        <begin position="180"/>
        <end position="206"/>
    </location>
</feature>
<evidence type="ECO:0000256" key="5">
    <source>
        <dbReference type="ARBA" id="ARBA00022787"/>
    </source>
</evidence>
<keyword evidence="11" id="KW-0675">Receptor</keyword>
<keyword evidence="3" id="KW-0813">Transport</keyword>
<evidence type="ECO:0008006" key="15">
    <source>
        <dbReference type="Google" id="ProtNLM"/>
    </source>
</evidence>
<keyword evidence="5" id="KW-1000">Mitochondrion outer membrane</keyword>
<gene>
    <name evidence="13" type="ORF">D6C83_05891</name>
</gene>
<evidence type="ECO:0000256" key="8">
    <source>
        <dbReference type="ARBA" id="ARBA00023010"/>
    </source>
</evidence>
<dbReference type="Proteomes" id="UP000304947">
    <property type="component" value="Unassembled WGS sequence"/>
</dbReference>
<keyword evidence="4" id="KW-0812">Transmembrane</keyword>
<evidence type="ECO:0000256" key="3">
    <source>
        <dbReference type="ARBA" id="ARBA00022448"/>
    </source>
</evidence>